<accession>A0A6I6SWE2</accession>
<name>A0A6I6SWE2_9GAMM</name>
<proteinExistence type="predicted"/>
<evidence type="ECO:0000313" key="2">
    <source>
        <dbReference type="Proteomes" id="UP000464013"/>
    </source>
</evidence>
<reference evidence="1 2" key="1">
    <citation type="submission" date="2019-01" db="EMBL/GenBank/DDBJ databases">
        <title>Complete genome of a denitifying bacterium Halomons sp. BC-M4-5.</title>
        <authorList>
            <person name="Wang L."/>
            <person name="Shao Z."/>
        </authorList>
    </citation>
    <scope>NUCLEOTIDE SEQUENCE [LARGE SCALE GENOMIC DNA]</scope>
    <source>
        <strain evidence="1 2">BC-M4-5</strain>
    </source>
</reference>
<keyword evidence="2" id="KW-1185">Reference proteome</keyword>
<dbReference type="KEGG" id="htx:EKK97_22205"/>
<sequence length="268" mass="30671">MKERFENPPLREIIAELTWDQHEEYAGQDPSEPVYHQAYEETFNEFLDKVGERGYTRSERLIPANFPCPPAQVVLRARHSNYRKGKDVASRTLYQMGMGVFTVNAVPPYESWEEFSPLVEDGLEDFLHMSLPGGQPEGFRLKLRYINAFGKDLVSDKSHKDFLQDALGVSVNLPETVIDQVDGQFELPLLDVVLPLGFGNMKLRFAKGLANDEQVYIFDLTISYSQEYKSDLSEIMQAFSMGRNSIHHVFINITKNLHKKMGLRGDMS</sequence>
<dbReference type="EMBL" id="CP035042">
    <property type="protein sequence ID" value="QHC51773.1"/>
    <property type="molecule type" value="Genomic_DNA"/>
</dbReference>
<gene>
    <name evidence="1" type="ORF">EKK97_22205</name>
</gene>
<evidence type="ECO:0000313" key="1">
    <source>
        <dbReference type="EMBL" id="QHC51773.1"/>
    </source>
</evidence>
<dbReference type="Proteomes" id="UP000464013">
    <property type="component" value="Chromosome"/>
</dbReference>
<dbReference type="InterPro" id="IPR026349">
    <property type="entry name" value="CHP04255"/>
</dbReference>
<dbReference type="NCBIfam" id="TIGR04255">
    <property type="entry name" value="sporadTIGR04255"/>
    <property type="match status" value="1"/>
</dbReference>
<organism evidence="1 2">
    <name type="scientific">Billgrantia tianxiuensis</name>
    <dbReference type="NCBI Taxonomy" id="2497861"/>
    <lineage>
        <taxon>Bacteria</taxon>
        <taxon>Pseudomonadati</taxon>
        <taxon>Pseudomonadota</taxon>
        <taxon>Gammaproteobacteria</taxon>
        <taxon>Oceanospirillales</taxon>
        <taxon>Halomonadaceae</taxon>
        <taxon>Billgrantia</taxon>
    </lineage>
</organism>
<protein>
    <submittedName>
        <fullName evidence="1">TIGR04255 family protein</fullName>
    </submittedName>
</protein>
<dbReference type="OrthoDB" id="148859at2"/>
<dbReference type="RefSeq" id="WP_159555303.1">
    <property type="nucleotide sequence ID" value="NZ_CP035042.1"/>
</dbReference>
<dbReference type="AlphaFoldDB" id="A0A6I6SWE2"/>